<dbReference type="Proteomes" id="UP000069205">
    <property type="component" value="Chromosome"/>
</dbReference>
<protein>
    <submittedName>
        <fullName evidence="1">Uncharacterized protein</fullName>
    </submittedName>
</protein>
<sequence>MTRQQPEAREETVDRKTTRQARVYRLAQARALARARIAAGPNASEEEILSRLDRTPAGQIIPSDEDFEAVRDAA</sequence>
<proteinExistence type="predicted"/>
<reference evidence="1 2" key="1">
    <citation type="journal article" date="2015" name="Proc. Natl. Acad. Sci. U.S.A.">
        <title>Expanded metabolic versatility of ubiquitous nitrite-oxidizing bacteria from the genus Nitrospira.</title>
        <authorList>
            <person name="Koch H."/>
            <person name="Lucker S."/>
            <person name="Albertsen M."/>
            <person name="Kitzinger K."/>
            <person name="Herbold C."/>
            <person name="Spieck E."/>
            <person name="Nielsen P.H."/>
            <person name="Wagner M."/>
            <person name="Daims H."/>
        </authorList>
    </citation>
    <scope>NUCLEOTIDE SEQUENCE [LARGE SCALE GENOMIC DNA]</scope>
    <source>
        <strain evidence="1 2">NSP M-1</strain>
    </source>
</reference>
<gene>
    <name evidence="1" type="ORF">NITMOv2_1896</name>
</gene>
<organism evidence="1 2">
    <name type="scientific">Nitrospira moscoviensis</name>
    <dbReference type="NCBI Taxonomy" id="42253"/>
    <lineage>
        <taxon>Bacteria</taxon>
        <taxon>Pseudomonadati</taxon>
        <taxon>Nitrospirota</taxon>
        <taxon>Nitrospiria</taxon>
        <taxon>Nitrospirales</taxon>
        <taxon>Nitrospiraceae</taxon>
        <taxon>Nitrospira</taxon>
    </lineage>
</organism>
<evidence type="ECO:0000313" key="1">
    <source>
        <dbReference type="EMBL" id="ALA58316.1"/>
    </source>
</evidence>
<dbReference type="KEGG" id="nmv:NITMOv2_1896"/>
<dbReference type="RefSeq" id="WP_053379501.1">
    <property type="nucleotide sequence ID" value="NZ_CP011801.1"/>
</dbReference>
<accession>A0A0K2GBG8</accession>
<evidence type="ECO:0000313" key="2">
    <source>
        <dbReference type="Proteomes" id="UP000069205"/>
    </source>
</evidence>
<name>A0A0K2GBG8_NITMO</name>
<keyword evidence="2" id="KW-1185">Reference proteome</keyword>
<dbReference type="AlphaFoldDB" id="A0A0K2GBG8"/>
<dbReference type="EMBL" id="CP011801">
    <property type="protein sequence ID" value="ALA58316.1"/>
    <property type="molecule type" value="Genomic_DNA"/>
</dbReference>